<feature type="transmembrane region" description="Helical" evidence="6">
    <location>
        <begin position="365"/>
        <end position="383"/>
    </location>
</feature>
<keyword evidence="2 6" id="KW-0812">Transmembrane</keyword>
<feature type="transmembrane region" description="Helical" evidence="6">
    <location>
        <begin position="173"/>
        <end position="192"/>
    </location>
</feature>
<evidence type="ECO:0000256" key="3">
    <source>
        <dbReference type="ARBA" id="ARBA00022989"/>
    </source>
</evidence>
<feature type="region of interest" description="Disordered" evidence="5">
    <location>
        <begin position="48"/>
        <end position="74"/>
    </location>
</feature>
<feature type="compositionally biased region" description="Low complexity" evidence="5">
    <location>
        <begin position="401"/>
        <end position="415"/>
    </location>
</feature>
<dbReference type="OrthoDB" id="165382at2759"/>
<dbReference type="GO" id="GO:0016020">
    <property type="term" value="C:membrane"/>
    <property type="evidence" value="ECO:0007669"/>
    <property type="project" value="UniProtKB-SubCell"/>
</dbReference>
<dbReference type="PANTHER" id="PTHR12570">
    <property type="match status" value="1"/>
</dbReference>
<feature type="transmembrane region" description="Helical" evidence="6">
    <location>
        <begin position="201"/>
        <end position="218"/>
    </location>
</feature>
<proteinExistence type="predicted"/>
<dbReference type="SUPFAM" id="SSF103481">
    <property type="entry name" value="Multidrug resistance efflux transporter EmrE"/>
    <property type="match status" value="1"/>
</dbReference>
<feature type="transmembrane region" description="Helical" evidence="6">
    <location>
        <begin position="334"/>
        <end position="353"/>
    </location>
</feature>
<comment type="subcellular location">
    <subcellularLocation>
        <location evidence="1">Membrane</location>
        <topology evidence="1">Multi-pass membrane protein</topology>
    </subcellularLocation>
</comment>
<feature type="region of interest" description="Disordered" evidence="5">
    <location>
        <begin position="455"/>
        <end position="494"/>
    </location>
</feature>
<evidence type="ECO:0000256" key="6">
    <source>
        <dbReference type="SAM" id="Phobius"/>
    </source>
</evidence>
<dbReference type="AlphaFoldDB" id="A0A067MZK7"/>
<feature type="region of interest" description="Disordered" evidence="5">
    <location>
        <begin position="393"/>
        <end position="415"/>
    </location>
</feature>
<dbReference type="HOGENOM" id="CLU_012349_2_2_1"/>
<feature type="transmembrane region" description="Helical" evidence="6">
    <location>
        <begin position="12"/>
        <end position="34"/>
    </location>
</feature>
<evidence type="ECO:0000313" key="8">
    <source>
        <dbReference type="Proteomes" id="UP000027195"/>
    </source>
</evidence>
<evidence type="ECO:0000256" key="2">
    <source>
        <dbReference type="ARBA" id="ARBA00022692"/>
    </source>
</evidence>
<protein>
    <submittedName>
        <fullName evidence="7">Uncharacterized protein</fullName>
    </submittedName>
</protein>
<feature type="transmembrane region" description="Helical" evidence="6">
    <location>
        <begin position="146"/>
        <end position="167"/>
    </location>
</feature>
<feature type="transmembrane region" description="Helical" evidence="6">
    <location>
        <begin position="238"/>
        <end position="257"/>
    </location>
</feature>
<dbReference type="InterPro" id="IPR008521">
    <property type="entry name" value="Mg_trans_NIPA"/>
</dbReference>
<dbReference type="Pfam" id="PF05653">
    <property type="entry name" value="Mg_trans_NIPA"/>
    <property type="match status" value="1"/>
</dbReference>
<keyword evidence="4 6" id="KW-0472">Membrane</keyword>
<dbReference type="Proteomes" id="UP000027195">
    <property type="component" value="Unassembled WGS sequence"/>
</dbReference>
<gene>
    <name evidence="7" type="ORF">BOTBODRAFT_183714</name>
</gene>
<dbReference type="STRING" id="930990.A0A067MZK7"/>
<evidence type="ECO:0000256" key="1">
    <source>
        <dbReference type="ARBA" id="ARBA00004141"/>
    </source>
</evidence>
<dbReference type="PANTHER" id="PTHR12570:SF65">
    <property type="entry name" value="MAGNESIUM TRANSPORTER NIPA9-RELATED"/>
    <property type="match status" value="1"/>
</dbReference>
<dbReference type="GO" id="GO:0015095">
    <property type="term" value="F:magnesium ion transmembrane transporter activity"/>
    <property type="evidence" value="ECO:0007669"/>
    <property type="project" value="InterPro"/>
</dbReference>
<evidence type="ECO:0000256" key="4">
    <source>
        <dbReference type="ARBA" id="ARBA00023136"/>
    </source>
</evidence>
<keyword evidence="3 6" id="KW-1133">Transmembrane helix</keyword>
<dbReference type="InterPro" id="IPR037185">
    <property type="entry name" value="EmrE-like"/>
</dbReference>
<name>A0A067MZK7_BOTB1</name>
<dbReference type="InParanoid" id="A0A067MZK7"/>
<feature type="transmembrane region" description="Helical" evidence="6">
    <location>
        <begin position="266"/>
        <end position="282"/>
    </location>
</feature>
<sequence>MILGIEGSIPPTATLIGIGMAIGGNVVISLALNFQKLAHKRLQSESHVALQDVESRPHDVSRPSTPERSPLRPVLAVTPRRPGVYFPQNESPSRTTRSRLVTSIVIPEDVEVTEVRERSPPNDDPSDSDDSEKPPNNDTDYLKSKLWWLGFLLLNVGELGNFISYAFAPASVVAPLGTVALIANCIFAPLLLKERFHKRDLFGMFLAICGAVTVVIASKSSDVRFDMDGLIKAISQPVFIVYAGINVLLAIILAFLAQRPIANESVFIDIGLCAIFGGFTVLSTKGVSTLISIESFEVFKLWITYPIALVLLGTGLGQIRYLNRALMKFDSKTVIPTQFVLFNLSAIIGSAVLYRDFESISYHRFIDFLYGCITTFLGVFFLTRPTLPKLSIFESESNPGTPEESSAPPSPTAATPLLPKVITVTTTTPVKSRPRKSSSASLVLSPAAQYVLLSTSPTSANTPGRVRAAGTSASEWTEREPGSFGRRAGARYSA</sequence>
<dbReference type="EMBL" id="KL198017">
    <property type="protein sequence ID" value="KDQ21054.1"/>
    <property type="molecule type" value="Genomic_DNA"/>
</dbReference>
<evidence type="ECO:0000313" key="7">
    <source>
        <dbReference type="EMBL" id="KDQ21054.1"/>
    </source>
</evidence>
<feature type="transmembrane region" description="Helical" evidence="6">
    <location>
        <begin position="302"/>
        <end position="322"/>
    </location>
</feature>
<feature type="region of interest" description="Disordered" evidence="5">
    <location>
        <begin position="112"/>
        <end position="136"/>
    </location>
</feature>
<keyword evidence="8" id="KW-1185">Reference proteome</keyword>
<evidence type="ECO:0000256" key="5">
    <source>
        <dbReference type="SAM" id="MobiDB-lite"/>
    </source>
</evidence>
<accession>A0A067MZK7</accession>
<organism evidence="7 8">
    <name type="scientific">Botryobasidium botryosum (strain FD-172 SS1)</name>
    <dbReference type="NCBI Taxonomy" id="930990"/>
    <lineage>
        <taxon>Eukaryota</taxon>
        <taxon>Fungi</taxon>
        <taxon>Dikarya</taxon>
        <taxon>Basidiomycota</taxon>
        <taxon>Agaricomycotina</taxon>
        <taxon>Agaricomycetes</taxon>
        <taxon>Cantharellales</taxon>
        <taxon>Botryobasidiaceae</taxon>
        <taxon>Botryobasidium</taxon>
    </lineage>
</organism>
<reference evidence="8" key="1">
    <citation type="journal article" date="2014" name="Proc. Natl. Acad. Sci. U.S.A.">
        <title>Extensive sampling of basidiomycete genomes demonstrates inadequacy of the white-rot/brown-rot paradigm for wood decay fungi.</title>
        <authorList>
            <person name="Riley R."/>
            <person name="Salamov A.A."/>
            <person name="Brown D.W."/>
            <person name="Nagy L.G."/>
            <person name="Floudas D."/>
            <person name="Held B.W."/>
            <person name="Levasseur A."/>
            <person name="Lombard V."/>
            <person name="Morin E."/>
            <person name="Otillar R."/>
            <person name="Lindquist E.A."/>
            <person name="Sun H."/>
            <person name="LaButti K.M."/>
            <person name="Schmutz J."/>
            <person name="Jabbour D."/>
            <person name="Luo H."/>
            <person name="Baker S.E."/>
            <person name="Pisabarro A.G."/>
            <person name="Walton J.D."/>
            <person name="Blanchette R.A."/>
            <person name="Henrissat B."/>
            <person name="Martin F."/>
            <person name="Cullen D."/>
            <person name="Hibbett D.S."/>
            <person name="Grigoriev I.V."/>
        </authorList>
    </citation>
    <scope>NUCLEOTIDE SEQUENCE [LARGE SCALE GENOMIC DNA]</scope>
    <source>
        <strain evidence="8">FD-172 SS1</strain>
    </source>
</reference>